<feature type="region of interest" description="Disordered" evidence="1">
    <location>
        <begin position="188"/>
        <end position="215"/>
    </location>
</feature>
<dbReference type="STRING" id="655015.B1812_16205"/>
<reference evidence="3 4" key="1">
    <citation type="submission" date="2017-02" db="EMBL/GenBank/DDBJ databases">
        <authorList>
            <person name="Peterson S.W."/>
        </authorList>
    </citation>
    <scope>NUCLEOTIDE SEQUENCE [LARGE SCALE GENOMIC DNA]</scope>
    <source>
        <strain evidence="3 4">S285</strain>
    </source>
</reference>
<keyword evidence="2" id="KW-1133">Transmembrane helix</keyword>
<dbReference type="EMBL" id="CP019948">
    <property type="protein sequence ID" value="ARN82370.1"/>
    <property type="molecule type" value="Genomic_DNA"/>
</dbReference>
<dbReference type="Proteomes" id="UP000193978">
    <property type="component" value="Chromosome"/>
</dbReference>
<accession>A0A1W6MXP9</accession>
<gene>
    <name evidence="3" type="ORF">B1812_16205</name>
</gene>
<sequence>MDRFLSSLKEQRWDDHRYYHHSRVNQSLHFVSAVSFLYCYTIVFKDPALAALIAWLVSMVTRQSGHFFFEPRGYDSINHATQEYKEEIKVGYNLHRKRILMAIWALSPLLLQVDPTLFGAVKAAQSTGELVHNIGYIWFVVGAGGFMFRIVQLILTKDAMTAAVWAAKILTDPFHDIALYYKSPLHLGQKPDPKPFQAEGEDEDTESEDSPTLAH</sequence>
<dbReference type="AlphaFoldDB" id="A0A1W6MXP9"/>
<evidence type="ECO:0000313" key="3">
    <source>
        <dbReference type="EMBL" id="ARN82370.1"/>
    </source>
</evidence>
<feature type="compositionally biased region" description="Acidic residues" evidence="1">
    <location>
        <begin position="199"/>
        <end position="209"/>
    </location>
</feature>
<feature type="transmembrane region" description="Helical" evidence="2">
    <location>
        <begin position="133"/>
        <end position="151"/>
    </location>
</feature>
<dbReference type="RefSeq" id="WP_085772496.1">
    <property type="nucleotide sequence ID" value="NZ_AP027149.1"/>
</dbReference>
<keyword evidence="2" id="KW-0472">Membrane</keyword>
<name>A0A1W6MXP9_9HYPH</name>
<keyword evidence="2" id="KW-0812">Transmembrane</keyword>
<keyword evidence="4" id="KW-1185">Reference proteome</keyword>
<evidence type="ECO:0000313" key="4">
    <source>
        <dbReference type="Proteomes" id="UP000193978"/>
    </source>
</evidence>
<organism evidence="3 4">
    <name type="scientific">Methylocystis bryophila</name>
    <dbReference type="NCBI Taxonomy" id="655015"/>
    <lineage>
        <taxon>Bacteria</taxon>
        <taxon>Pseudomonadati</taxon>
        <taxon>Pseudomonadota</taxon>
        <taxon>Alphaproteobacteria</taxon>
        <taxon>Hyphomicrobiales</taxon>
        <taxon>Methylocystaceae</taxon>
        <taxon>Methylocystis</taxon>
    </lineage>
</organism>
<evidence type="ECO:0000256" key="2">
    <source>
        <dbReference type="SAM" id="Phobius"/>
    </source>
</evidence>
<evidence type="ECO:0000256" key="1">
    <source>
        <dbReference type="SAM" id="MobiDB-lite"/>
    </source>
</evidence>
<proteinExistence type="predicted"/>
<protein>
    <submittedName>
        <fullName evidence="3">Uncharacterized protein</fullName>
    </submittedName>
</protein>
<dbReference type="KEGG" id="mbry:B1812_16205"/>
<feature type="transmembrane region" description="Helical" evidence="2">
    <location>
        <begin position="99"/>
        <end position="121"/>
    </location>
</feature>